<name>A0ABQ6LY13_9GAMM</name>
<evidence type="ECO:0000313" key="2">
    <source>
        <dbReference type="EMBL" id="GMG86959.1"/>
    </source>
</evidence>
<organism evidence="2 3">
    <name type="scientific">Biformimicrobium ophioploci</name>
    <dbReference type="NCBI Taxonomy" id="3036711"/>
    <lineage>
        <taxon>Bacteria</taxon>
        <taxon>Pseudomonadati</taxon>
        <taxon>Pseudomonadota</taxon>
        <taxon>Gammaproteobacteria</taxon>
        <taxon>Cellvibrionales</taxon>
        <taxon>Microbulbiferaceae</taxon>
        <taxon>Biformimicrobium</taxon>
    </lineage>
</organism>
<evidence type="ECO:0008006" key="4">
    <source>
        <dbReference type="Google" id="ProtNLM"/>
    </source>
</evidence>
<proteinExistence type="predicted"/>
<feature type="signal peptide" evidence="1">
    <location>
        <begin position="1"/>
        <end position="21"/>
    </location>
</feature>
<comment type="caution">
    <text evidence="2">The sequence shown here is derived from an EMBL/GenBank/DDBJ whole genome shotgun (WGS) entry which is preliminary data.</text>
</comment>
<protein>
    <recommendedName>
        <fullName evidence="4">Peptidase M61 catalytic domain-containing protein</fullName>
    </recommendedName>
</protein>
<evidence type="ECO:0000256" key="1">
    <source>
        <dbReference type="SAM" id="SignalP"/>
    </source>
</evidence>
<gene>
    <name evidence="2" type="ORF">MNKW57_12800</name>
</gene>
<reference evidence="2 3" key="1">
    <citation type="submission" date="2023-04" db="EMBL/GenBank/DDBJ databases">
        <title>Marinobulbifer ophiurae gen. nov., sp. Nov., isolate from tissue of brittle star Ophioplocus japonicus.</title>
        <authorList>
            <person name="Kawano K."/>
            <person name="Sawayama S."/>
            <person name="Nakagawa S."/>
        </authorList>
    </citation>
    <scope>NUCLEOTIDE SEQUENCE [LARGE SCALE GENOMIC DNA]</scope>
    <source>
        <strain evidence="2 3">NKW57</strain>
    </source>
</reference>
<dbReference type="EMBL" id="BSYJ01000002">
    <property type="protein sequence ID" value="GMG86959.1"/>
    <property type="molecule type" value="Genomic_DNA"/>
</dbReference>
<keyword evidence="1" id="KW-0732">Signal</keyword>
<dbReference type="RefSeq" id="WP_285763582.1">
    <property type="nucleotide sequence ID" value="NZ_BSYJ01000002.1"/>
</dbReference>
<evidence type="ECO:0000313" key="3">
    <source>
        <dbReference type="Proteomes" id="UP001224392"/>
    </source>
</evidence>
<accession>A0ABQ6LY13</accession>
<feature type="chain" id="PRO_5045119878" description="Peptidase M61 catalytic domain-containing protein" evidence="1">
    <location>
        <begin position="22"/>
        <end position="412"/>
    </location>
</feature>
<keyword evidence="3" id="KW-1185">Reference proteome</keyword>
<dbReference type="Gene3D" id="1.10.390.10">
    <property type="entry name" value="Neutral Protease Domain 2"/>
    <property type="match status" value="1"/>
</dbReference>
<dbReference type="Proteomes" id="UP001224392">
    <property type="component" value="Unassembled WGS sequence"/>
</dbReference>
<sequence>MPWIFRAILSVAFIASNMALAASDDRIKYYDILYEAQLEAGNEVARVSITLKGAKLPSRLTLHVDPERHKNVTSSGGVKINNDEVIWEPNPGTSTLTYDFVIDEIKASGRYDSRITNKWAIFRSDKLVPPISARAARSLQSRATLAMKLPGEWSVLAPYSKNKRGDFELKDPGRRFIRPKGWMIAGEIGSRQDVIDGTSTVIAAPLGKGVRRQDTLAFLSWTLPDLKKVFPEFPQELLIVMARDPMWRGGLSGTRSLFMHADRPLISGNRTSSILHELIHVGTGIRGDKESDWIVEGIAEYYSLQTLRRSGGISERRFQQALENLAKWGTESPNLLVKSSSGPVTARATVVLHEIDQTIQKSSNGNRSLDDVVTALAAERGEVTLKKFRALVEEAAGNRVPQLDRKFLAGND</sequence>
<dbReference type="InterPro" id="IPR027268">
    <property type="entry name" value="Peptidase_M4/M1_CTD_sf"/>
</dbReference>